<feature type="region of interest" description="Disordered" evidence="1">
    <location>
        <begin position="1"/>
        <end position="50"/>
    </location>
</feature>
<dbReference type="Proteomes" id="UP001283361">
    <property type="component" value="Unassembled WGS sequence"/>
</dbReference>
<sequence length="79" mass="8781">MPEVGPQVPKSSKTDKIRINKQQGPNQRSQYGQYSSSRGSRPTHWTLSSPPYTGLASANLSLRMMPLDFVEMVTTSVKL</sequence>
<feature type="compositionally biased region" description="Low complexity" evidence="1">
    <location>
        <begin position="27"/>
        <end position="40"/>
    </location>
</feature>
<evidence type="ECO:0000256" key="1">
    <source>
        <dbReference type="SAM" id="MobiDB-lite"/>
    </source>
</evidence>
<evidence type="ECO:0000313" key="3">
    <source>
        <dbReference type="Proteomes" id="UP001283361"/>
    </source>
</evidence>
<comment type="caution">
    <text evidence="2">The sequence shown here is derived from an EMBL/GenBank/DDBJ whole genome shotgun (WGS) entry which is preliminary data.</text>
</comment>
<proteinExistence type="predicted"/>
<evidence type="ECO:0000313" key="2">
    <source>
        <dbReference type="EMBL" id="KAK3728431.1"/>
    </source>
</evidence>
<gene>
    <name evidence="2" type="ORF">RRG08_013571</name>
</gene>
<dbReference type="EMBL" id="JAWDGP010007183">
    <property type="protein sequence ID" value="KAK3728431.1"/>
    <property type="molecule type" value="Genomic_DNA"/>
</dbReference>
<organism evidence="2 3">
    <name type="scientific">Elysia crispata</name>
    <name type="common">lettuce slug</name>
    <dbReference type="NCBI Taxonomy" id="231223"/>
    <lineage>
        <taxon>Eukaryota</taxon>
        <taxon>Metazoa</taxon>
        <taxon>Spiralia</taxon>
        <taxon>Lophotrochozoa</taxon>
        <taxon>Mollusca</taxon>
        <taxon>Gastropoda</taxon>
        <taxon>Heterobranchia</taxon>
        <taxon>Euthyneura</taxon>
        <taxon>Panpulmonata</taxon>
        <taxon>Sacoglossa</taxon>
        <taxon>Placobranchoidea</taxon>
        <taxon>Plakobranchidae</taxon>
        <taxon>Elysia</taxon>
    </lineage>
</organism>
<accession>A0AAE1CQC8</accession>
<name>A0AAE1CQC8_9GAST</name>
<protein>
    <submittedName>
        <fullName evidence="2">Uncharacterized protein</fullName>
    </submittedName>
</protein>
<keyword evidence="3" id="KW-1185">Reference proteome</keyword>
<dbReference type="AlphaFoldDB" id="A0AAE1CQC8"/>
<reference evidence="2" key="1">
    <citation type="journal article" date="2023" name="G3 (Bethesda)">
        <title>A reference genome for the long-term kleptoplast-retaining sea slug Elysia crispata morphotype clarki.</title>
        <authorList>
            <person name="Eastman K.E."/>
            <person name="Pendleton A.L."/>
            <person name="Shaikh M.A."/>
            <person name="Suttiyut T."/>
            <person name="Ogas R."/>
            <person name="Tomko P."/>
            <person name="Gavelis G."/>
            <person name="Widhalm J.R."/>
            <person name="Wisecaver J.H."/>
        </authorList>
    </citation>
    <scope>NUCLEOTIDE SEQUENCE</scope>
    <source>
        <strain evidence="2">ECLA1</strain>
    </source>
</reference>